<comment type="caution">
    <text evidence="1">The sequence shown here is derived from an EMBL/GenBank/DDBJ whole genome shotgun (WGS) entry which is preliminary data.</text>
</comment>
<accession>A0A2S3R6K6</accession>
<gene>
    <name evidence="1" type="ORF">CRN52_05015</name>
</gene>
<organism evidence="1 2">
    <name type="scientific">Vibrio vulnificus</name>
    <dbReference type="NCBI Taxonomy" id="672"/>
    <lineage>
        <taxon>Bacteria</taxon>
        <taxon>Pseudomonadati</taxon>
        <taxon>Pseudomonadota</taxon>
        <taxon>Gammaproteobacteria</taxon>
        <taxon>Vibrionales</taxon>
        <taxon>Vibrionaceae</taxon>
        <taxon>Vibrio</taxon>
    </lineage>
</organism>
<sequence>MSIPFNKADWLHNGCQSEKIAKCAAAAHAHEAITTIAAFHADEDHYTIEAGAEYLESYEGQEVLFLEFKAYSDCEHSRSIAIIYEKEDLVMHCVEFSFGGEDEDKEEYFEPVSPMTVNGFFSYLNTLPNIKKHVLPSSLDEKEQQSLSMLEQLSQ</sequence>
<dbReference type="EMBL" id="PDGH01000051">
    <property type="protein sequence ID" value="POB49323.1"/>
    <property type="molecule type" value="Genomic_DNA"/>
</dbReference>
<dbReference type="AlphaFoldDB" id="A0A2S3R6K6"/>
<evidence type="ECO:0000313" key="2">
    <source>
        <dbReference type="Proteomes" id="UP000237466"/>
    </source>
</evidence>
<reference evidence="1 2" key="1">
    <citation type="journal article" date="2018" name="Front. Microbiol.">
        <title>Phylogeny of Vibrio vulnificus from the Analysis of the Core-Genome: Implications for Intra-Species Taxonomy.</title>
        <authorList>
            <person name="Roig F.J."/>
            <person name="Gonzalez-Candelas F."/>
            <person name="Sanjuan E."/>
            <person name="Fouz B."/>
            <person name="Feil E.J."/>
            <person name="Llorens C."/>
            <person name="Baker-Austin C."/>
            <person name="Oliver J.D."/>
            <person name="Danin-Poleg Y."/>
            <person name="Gibas C.J."/>
            <person name="Kashi Y."/>
            <person name="Gulig P.A."/>
            <person name="Morrison S.S."/>
            <person name="Amaro C."/>
        </authorList>
    </citation>
    <scope>NUCLEOTIDE SEQUENCE [LARGE SCALE GENOMIC DNA]</scope>
    <source>
        <strain evidence="1 2">CECT4608</strain>
    </source>
</reference>
<dbReference type="Proteomes" id="UP000237466">
    <property type="component" value="Unassembled WGS sequence"/>
</dbReference>
<protein>
    <submittedName>
        <fullName evidence="1">Uncharacterized protein</fullName>
    </submittedName>
</protein>
<dbReference type="RefSeq" id="WP_103199914.1">
    <property type="nucleotide sequence ID" value="NZ_JAFKPD010000029.1"/>
</dbReference>
<evidence type="ECO:0000313" key="1">
    <source>
        <dbReference type="EMBL" id="POB49323.1"/>
    </source>
</evidence>
<proteinExistence type="predicted"/>
<name>A0A2S3R6K6_VIBVL</name>